<evidence type="ECO:0000259" key="3">
    <source>
        <dbReference type="SMART" id="SM01027"/>
    </source>
</evidence>
<dbReference type="InterPro" id="IPR001279">
    <property type="entry name" value="Metallo-B-lactamas"/>
</dbReference>
<dbReference type="Gene3D" id="3.40.50.10890">
    <property type="match status" value="1"/>
</dbReference>
<dbReference type="Pfam" id="PF10996">
    <property type="entry name" value="Beta-Casp"/>
    <property type="match status" value="1"/>
</dbReference>
<dbReference type="Pfam" id="PF16661">
    <property type="entry name" value="Lactamase_B_6"/>
    <property type="match status" value="1"/>
</dbReference>
<dbReference type="InterPro" id="IPR011108">
    <property type="entry name" value="RMMBL"/>
</dbReference>
<dbReference type="Proteomes" id="UP000229976">
    <property type="component" value="Unassembled WGS sequence"/>
</dbReference>
<evidence type="ECO:0000256" key="1">
    <source>
        <dbReference type="ARBA" id="ARBA00022801"/>
    </source>
</evidence>
<comment type="caution">
    <text evidence="4">The sequence shown here is derived from an EMBL/GenBank/DDBJ whole genome shotgun (WGS) entry which is preliminary data.</text>
</comment>
<evidence type="ECO:0000313" key="5">
    <source>
        <dbReference type="Proteomes" id="UP000229976"/>
    </source>
</evidence>
<dbReference type="PANTHER" id="PTHR11203">
    <property type="entry name" value="CLEAVAGE AND POLYADENYLATION SPECIFICITY FACTOR FAMILY MEMBER"/>
    <property type="match status" value="1"/>
</dbReference>
<feature type="domain" description="Beta-Casp" evidence="3">
    <location>
        <begin position="266"/>
        <end position="391"/>
    </location>
</feature>
<dbReference type="PANTHER" id="PTHR11203:SF37">
    <property type="entry name" value="INTEGRATOR COMPLEX SUBUNIT 11"/>
    <property type="match status" value="1"/>
</dbReference>
<accession>A0A2G9YVW7</accession>
<dbReference type="Gene3D" id="3.60.15.10">
    <property type="entry name" value="Ribonuclease Z/Hydroxyacylglutathione hydrolase-like"/>
    <property type="match status" value="1"/>
</dbReference>
<dbReference type="CDD" id="cd16295">
    <property type="entry name" value="TTHA0252-CPSF-like_MBL-fold"/>
    <property type="match status" value="1"/>
</dbReference>
<dbReference type="Pfam" id="PF07521">
    <property type="entry name" value="RMMBL"/>
    <property type="match status" value="1"/>
</dbReference>
<feature type="domain" description="Metallo-beta-lactamase" evidence="2">
    <location>
        <begin position="36"/>
        <end position="261"/>
    </location>
</feature>
<dbReference type="SUPFAM" id="SSF56281">
    <property type="entry name" value="Metallo-hydrolase/oxidoreductase"/>
    <property type="match status" value="1"/>
</dbReference>
<proteinExistence type="predicted"/>
<dbReference type="GO" id="GO:0004521">
    <property type="term" value="F:RNA endonuclease activity"/>
    <property type="evidence" value="ECO:0007669"/>
    <property type="project" value="TreeGrafter"/>
</dbReference>
<dbReference type="EMBL" id="PCRO01000020">
    <property type="protein sequence ID" value="PIP22893.1"/>
    <property type="molecule type" value="Genomic_DNA"/>
</dbReference>
<keyword evidence="1 4" id="KW-0378">Hydrolase</keyword>
<evidence type="ECO:0000313" key="4">
    <source>
        <dbReference type="EMBL" id="PIP22893.1"/>
    </source>
</evidence>
<dbReference type="InterPro" id="IPR036866">
    <property type="entry name" value="RibonucZ/Hydroxyglut_hydro"/>
</dbReference>
<protein>
    <submittedName>
        <fullName evidence="4">MBL fold hydrolase</fullName>
    </submittedName>
</protein>
<dbReference type="GO" id="GO:0016787">
    <property type="term" value="F:hydrolase activity"/>
    <property type="evidence" value="ECO:0007669"/>
    <property type="project" value="UniProtKB-KW"/>
</dbReference>
<dbReference type="AlphaFoldDB" id="A0A2G9YVW7"/>
<dbReference type="InterPro" id="IPR022712">
    <property type="entry name" value="Beta_Casp"/>
</dbReference>
<dbReference type="InterPro" id="IPR050698">
    <property type="entry name" value="MBL"/>
</dbReference>
<sequence length="477" mass="53902">MEKVIWRKFLRNIISAREDLANNMRITFNGACREVTGSCALIETSKTKFLVDCGLFQGQEFSTQDNFSSFGFNPKEIDFVLLTHAHVDHCGRIPKLNKEGFKGKIYCTLPTRDLTEIILLDSANIISKEALKNNSQPLFREEDVVGAMNNFSPINYHEKKRVSSDVEVRMSDAGHILGSSIFEVFVQENGKEKKIVFSGDLGNNSTPIIHDMEFIDEADFVIIESTYGGRFHEPAEWRKKGLHQAILESIGRKGVLMIPAFSLERTQEIIYELNDLAESEQISKAPIFLDSPLAIKAVDIYRKYVSFFDEEAQRKINSGDDLFNFSGLKYAKDVEESRAINQISPPKIILAGAGMCNGGRITYHLKRYLPGSKNHLLMVGYQAENTLGRKLLDGNKKVEIDGEFISVRAKVSALGSYSSHADQPKLLYWLGRIRGKKPQRVFINHGEEKAMLMLADGIKQKFNINSEIAEKNKIYEI</sequence>
<reference evidence="4 5" key="1">
    <citation type="submission" date="2017-09" db="EMBL/GenBank/DDBJ databases">
        <title>Depth-based differentiation of microbial function through sediment-hosted aquifers and enrichment of novel symbionts in the deep terrestrial subsurface.</title>
        <authorList>
            <person name="Probst A.J."/>
            <person name="Ladd B."/>
            <person name="Jarett J.K."/>
            <person name="Geller-Mcgrath D.E."/>
            <person name="Sieber C.M."/>
            <person name="Emerson J.B."/>
            <person name="Anantharaman K."/>
            <person name="Thomas B.C."/>
            <person name="Malmstrom R."/>
            <person name="Stieglmeier M."/>
            <person name="Klingl A."/>
            <person name="Woyke T."/>
            <person name="Ryan C.M."/>
            <person name="Banfield J.F."/>
        </authorList>
    </citation>
    <scope>NUCLEOTIDE SEQUENCE [LARGE SCALE GENOMIC DNA]</scope>
    <source>
        <strain evidence="4">CG23_combo_of_CG06-09_8_20_14_all_39_17</strain>
    </source>
</reference>
<dbReference type="SMART" id="SM01027">
    <property type="entry name" value="Beta-Casp"/>
    <property type="match status" value="1"/>
</dbReference>
<dbReference type="SMART" id="SM00849">
    <property type="entry name" value="Lactamase_B"/>
    <property type="match status" value="1"/>
</dbReference>
<gene>
    <name evidence="4" type="ORF">COX37_01575</name>
</gene>
<evidence type="ECO:0000259" key="2">
    <source>
        <dbReference type="SMART" id="SM00849"/>
    </source>
</evidence>
<organism evidence="4 5">
    <name type="scientific">Candidatus Nealsonbacteria bacterium CG23_combo_of_CG06-09_8_20_14_all_39_17</name>
    <dbReference type="NCBI Taxonomy" id="1974722"/>
    <lineage>
        <taxon>Bacteria</taxon>
        <taxon>Candidatus Nealsoniibacteriota</taxon>
    </lineage>
</organism>
<name>A0A2G9YVW7_9BACT</name>